<sequence>MLRSKVSLFFLISPDLQRRPASPVSRAAPVALFSFGKDRLQSLPDDSTGRLLCLRSARHVGRGTLPRMTERSGGVALRSRSCRCPGPIAAPVLADLALPPSCKARGRKSKN</sequence>
<reference evidence="1" key="1">
    <citation type="journal article" date="2022" name="bioRxiv">
        <title>Sequencing and chromosome-scale assembly of the giantPleurodeles waltlgenome.</title>
        <authorList>
            <person name="Brown T."/>
            <person name="Elewa A."/>
            <person name="Iarovenko S."/>
            <person name="Subramanian E."/>
            <person name="Araus A.J."/>
            <person name="Petzold A."/>
            <person name="Susuki M."/>
            <person name="Suzuki K.-i.T."/>
            <person name="Hayashi T."/>
            <person name="Toyoda A."/>
            <person name="Oliveira C."/>
            <person name="Osipova E."/>
            <person name="Leigh N.D."/>
            <person name="Simon A."/>
            <person name="Yun M.H."/>
        </authorList>
    </citation>
    <scope>NUCLEOTIDE SEQUENCE</scope>
    <source>
        <strain evidence="1">20211129_DDA</strain>
        <tissue evidence="1">Liver</tissue>
    </source>
</reference>
<dbReference type="Proteomes" id="UP001066276">
    <property type="component" value="Chromosome 4_1"/>
</dbReference>
<accession>A0AAV7TB39</accession>
<comment type="caution">
    <text evidence="1">The sequence shown here is derived from an EMBL/GenBank/DDBJ whole genome shotgun (WGS) entry which is preliminary data.</text>
</comment>
<dbReference type="EMBL" id="JANPWB010000007">
    <property type="protein sequence ID" value="KAJ1173626.1"/>
    <property type="molecule type" value="Genomic_DNA"/>
</dbReference>
<organism evidence="1 2">
    <name type="scientific">Pleurodeles waltl</name>
    <name type="common">Iberian ribbed newt</name>
    <dbReference type="NCBI Taxonomy" id="8319"/>
    <lineage>
        <taxon>Eukaryota</taxon>
        <taxon>Metazoa</taxon>
        <taxon>Chordata</taxon>
        <taxon>Craniata</taxon>
        <taxon>Vertebrata</taxon>
        <taxon>Euteleostomi</taxon>
        <taxon>Amphibia</taxon>
        <taxon>Batrachia</taxon>
        <taxon>Caudata</taxon>
        <taxon>Salamandroidea</taxon>
        <taxon>Salamandridae</taxon>
        <taxon>Pleurodelinae</taxon>
        <taxon>Pleurodeles</taxon>
    </lineage>
</organism>
<proteinExistence type="predicted"/>
<evidence type="ECO:0000313" key="1">
    <source>
        <dbReference type="EMBL" id="KAJ1173626.1"/>
    </source>
</evidence>
<dbReference type="AlphaFoldDB" id="A0AAV7TB39"/>
<evidence type="ECO:0000313" key="2">
    <source>
        <dbReference type="Proteomes" id="UP001066276"/>
    </source>
</evidence>
<protein>
    <submittedName>
        <fullName evidence="1">Uncharacterized protein</fullName>
    </submittedName>
</protein>
<name>A0AAV7TB39_PLEWA</name>
<keyword evidence="2" id="KW-1185">Reference proteome</keyword>
<gene>
    <name evidence="1" type="ORF">NDU88_005455</name>
</gene>